<evidence type="ECO:0000313" key="2">
    <source>
        <dbReference type="EMBL" id="APR51158.1"/>
    </source>
</evidence>
<dbReference type="AlphaFoldDB" id="A0A1L6J5J4"/>
<dbReference type="Proteomes" id="UP000286681">
    <property type="component" value="Unassembled WGS sequence"/>
</dbReference>
<name>A0A1L6J5J4_9SPHN</name>
<dbReference type="Pfam" id="PF20109">
    <property type="entry name" value="Trans_reg_dom"/>
    <property type="match status" value="1"/>
</dbReference>
<dbReference type="EMBL" id="QQWO01000015">
    <property type="protein sequence ID" value="RSV00660.1"/>
    <property type="molecule type" value="Genomic_DNA"/>
</dbReference>
<sequence>MEANRMTFAFLSNWRGAESYRYVRDLDRAGFAWELLRRNPDYCSVARDTPLVRPVGGYLRIDAAPRHGPRWGLSFRASG</sequence>
<dbReference type="KEGG" id="skr:BRX40_00800"/>
<proteinExistence type="predicted"/>
<reference evidence="3 5" key="3">
    <citation type="submission" date="2018-07" db="EMBL/GenBank/DDBJ databases">
        <title>Genomic and Epidemiologic Investigation of an Indolent Hospital Outbreak.</title>
        <authorList>
            <person name="Johnson R.C."/>
            <person name="Deming C."/>
            <person name="Conlan S."/>
            <person name="Zellmer C.J."/>
            <person name="Michelin A.V."/>
            <person name="Lee-Lin S."/>
            <person name="Thomas P.J."/>
            <person name="Park M."/>
            <person name="Weingarten R.A."/>
            <person name="Less J."/>
            <person name="Dekker J.P."/>
            <person name="Frank K.M."/>
            <person name="Musser K.A."/>
            <person name="Mcquiston J.R."/>
            <person name="Henderson D.K."/>
            <person name="Lau A.F."/>
            <person name="Palmore T.N."/>
            <person name="Segre J.A."/>
        </authorList>
    </citation>
    <scope>NUCLEOTIDE SEQUENCE [LARGE SCALE GENOMIC DNA]</scope>
    <source>
        <strain evidence="3 5">SK-NIH.Env10_0317</strain>
    </source>
</reference>
<reference evidence="2" key="1">
    <citation type="submission" date="2016-12" db="EMBL/GenBank/DDBJ databases">
        <title>Whole genome sequencing of Sphingomonas koreensis.</title>
        <authorList>
            <person name="Conlan S."/>
            <person name="Thomas P.J."/>
            <person name="Mullikin J."/>
            <person name="Palmore T.N."/>
            <person name="Frank K.M."/>
            <person name="Segre J.A."/>
        </authorList>
    </citation>
    <scope>NUCLEOTIDE SEQUENCE</scope>
    <source>
        <strain evidence="2">ABOJV</strain>
    </source>
</reference>
<accession>A0A1L6J5J4</accession>
<evidence type="ECO:0000259" key="1">
    <source>
        <dbReference type="Pfam" id="PF20109"/>
    </source>
</evidence>
<feature type="domain" description="Transcriptional regulator-like" evidence="1">
    <location>
        <begin position="13"/>
        <end position="76"/>
    </location>
</feature>
<reference evidence="4" key="2">
    <citation type="submission" date="2016-12" db="EMBL/GenBank/DDBJ databases">
        <title>Whole genome sequencing of Sphingomonas sp. ABOJV.</title>
        <authorList>
            <person name="Conlan S."/>
            <person name="Thomas P.J."/>
            <person name="Mullikin J."/>
            <person name="Palmore T.N."/>
            <person name="Frank K.M."/>
            <person name="Segre J.A."/>
        </authorList>
    </citation>
    <scope>NUCLEOTIDE SEQUENCE [LARGE SCALE GENOMIC DNA]</scope>
    <source>
        <strain evidence="4">ABOJV</strain>
    </source>
</reference>
<gene>
    <name evidence="2" type="ORF">BRX40_00800</name>
    <name evidence="3" type="ORF">CA257_16385</name>
</gene>
<keyword evidence="4" id="KW-1185">Reference proteome</keyword>
<evidence type="ECO:0000313" key="3">
    <source>
        <dbReference type="EMBL" id="RSV00660.1"/>
    </source>
</evidence>
<protein>
    <recommendedName>
        <fullName evidence="1">Transcriptional regulator-like domain-containing protein</fullName>
    </recommendedName>
</protein>
<organism evidence="2 4">
    <name type="scientific">Sphingomonas koreensis</name>
    <dbReference type="NCBI Taxonomy" id="93064"/>
    <lineage>
        <taxon>Bacteria</taxon>
        <taxon>Pseudomonadati</taxon>
        <taxon>Pseudomonadota</taxon>
        <taxon>Alphaproteobacteria</taxon>
        <taxon>Sphingomonadales</taxon>
        <taxon>Sphingomonadaceae</taxon>
        <taxon>Sphingomonas</taxon>
    </lineage>
</organism>
<evidence type="ECO:0000313" key="5">
    <source>
        <dbReference type="Proteomes" id="UP000286681"/>
    </source>
</evidence>
<dbReference type="Proteomes" id="UP000185161">
    <property type="component" value="Chromosome"/>
</dbReference>
<dbReference type="InterPro" id="IPR045465">
    <property type="entry name" value="Trans_reg_dom"/>
</dbReference>
<dbReference type="EMBL" id="CP018820">
    <property type="protein sequence ID" value="APR51158.1"/>
    <property type="molecule type" value="Genomic_DNA"/>
</dbReference>
<evidence type="ECO:0000313" key="4">
    <source>
        <dbReference type="Proteomes" id="UP000185161"/>
    </source>
</evidence>